<name>A0A3M6V7L5_9STRA</name>
<evidence type="ECO:0000313" key="2">
    <source>
        <dbReference type="Proteomes" id="UP000282087"/>
    </source>
</evidence>
<sequence length="245" mass="28266">MLKLGKPIDPMLYIRLLTMWVEYSKNNFRDMSKAVSSFRGNFRLRLLEDFSNIDGAEEIGKILQNDLLMTWRNDKLSGENLFTKLKLFEKGRSGCYFDMWVKYVIQASDPLKDIKLAIPKVLKIYGDEGLLKMLDALEKKHVGQDIQGELKSALMTSWEDQNKSADDVFKLLKLDVKPDPTHPINVKRLSLWVMYMEENVPMPGTRMAEVIGHYDLDLALMVSDGLRETSHIYAAKFLQNSLVNR</sequence>
<organism evidence="1 2">
    <name type="scientific">Peronospora effusa</name>
    <dbReference type="NCBI Taxonomy" id="542832"/>
    <lineage>
        <taxon>Eukaryota</taxon>
        <taxon>Sar</taxon>
        <taxon>Stramenopiles</taxon>
        <taxon>Oomycota</taxon>
        <taxon>Peronosporomycetes</taxon>
        <taxon>Peronosporales</taxon>
        <taxon>Peronosporaceae</taxon>
        <taxon>Peronospora</taxon>
    </lineage>
</organism>
<dbReference type="EMBL" id="QLLG01000496">
    <property type="protein sequence ID" value="RMX62845.1"/>
    <property type="molecule type" value="Genomic_DNA"/>
</dbReference>
<comment type="caution">
    <text evidence="1">The sequence shown here is derived from an EMBL/GenBank/DDBJ whole genome shotgun (WGS) entry which is preliminary data.</text>
</comment>
<proteinExistence type="predicted"/>
<gene>
    <name evidence="1" type="ORF">DD238_007395</name>
</gene>
<evidence type="ECO:0008006" key="3">
    <source>
        <dbReference type="Google" id="ProtNLM"/>
    </source>
</evidence>
<dbReference type="AlphaFoldDB" id="A0A3M6V7L5"/>
<dbReference type="VEuPathDB" id="FungiDB:DD237_004070"/>
<protein>
    <recommendedName>
        <fullName evidence="3">RXLR phytopathogen effector protein WY-domain domain-containing protein</fullName>
    </recommendedName>
</protein>
<accession>A0A3M6V7L5</accession>
<reference evidence="1 2" key="1">
    <citation type="submission" date="2018-06" db="EMBL/GenBank/DDBJ databases">
        <title>Comparative genomics of downy mildews reveals potential adaptations to biotrophy.</title>
        <authorList>
            <person name="Fletcher K."/>
            <person name="Klosterman S.J."/>
            <person name="Derevnina L."/>
            <person name="Martin F."/>
            <person name="Koike S."/>
            <person name="Reyes Chin-Wo S."/>
            <person name="Mou B."/>
            <person name="Michelmore R."/>
        </authorList>
    </citation>
    <scope>NUCLEOTIDE SEQUENCE [LARGE SCALE GENOMIC DNA]</scope>
    <source>
        <strain evidence="1 2">R14</strain>
    </source>
</reference>
<evidence type="ECO:0000313" key="1">
    <source>
        <dbReference type="EMBL" id="RMX62845.1"/>
    </source>
</evidence>
<dbReference type="Proteomes" id="UP000282087">
    <property type="component" value="Unassembled WGS sequence"/>
</dbReference>
<keyword evidence="2" id="KW-1185">Reference proteome</keyword>